<dbReference type="RefSeq" id="WP_188771422.1">
    <property type="nucleotide sequence ID" value="NZ_BMHK01000013.1"/>
</dbReference>
<reference evidence="2" key="1">
    <citation type="journal article" date="2014" name="Int. J. Syst. Evol. Microbiol.">
        <title>Complete genome sequence of Corynebacterium casei LMG S-19264T (=DSM 44701T), isolated from a smear-ripened cheese.</title>
        <authorList>
            <consortium name="US DOE Joint Genome Institute (JGI-PGF)"/>
            <person name="Walter F."/>
            <person name="Albersmeier A."/>
            <person name="Kalinowski J."/>
            <person name="Ruckert C."/>
        </authorList>
    </citation>
    <scope>NUCLEOTIDE SEQUENCE</scope>
    <source>
        <strain evidence="2">CGMCC 1.15095</strain>
    </source>
</reference>
<dbReference type="Pfam" id="PF00144">
    <property type="entry name" value="Beta-lactamase"/>
    <property type="match status" value="1"/>
</dbReference>
<protein>
    <submittedName>
        <fullName evidence="2">Esterase/lipase LipP</fullName>
    </submittedName>
</protein>
<dbReference type="SUPFAM" id="SSF56601">
    <property type="entry name" value="beta-lactamase/transpeptidase-like"/>
    <property type="match status" value="1"/>
</dbReference>
<dbReference type="Proteomes" id="UP000608154">
    <property type="component" value="Unassembled WGS sequence"/>
</dbReference>
<sequence>MKTTVASKANDAVQQVLDRLVAEGREIGVQVCAWQGEEQIVDCWAGLADAESGVPVDGDTLFNVYSVSKAVTATAMHIQVERGLVDYDAPVAAYWPDFAQAGKGDVTVRQVLSHVSGVLRMPSDVTPELMTNWDWMCGRIAEMPGAYPAGSRSSYQSMTFGWLIGEVVRRTDPKRRPFGQFIRQEIAEPLGATDLWMGIPGAVEPRVAKLDDVAVYIAPDGNAMREAQPLIVDLMPDPFERPYVRRACIPAVGGIFNARSEARFWAMLANGGQLNGVRLLSEERVAGFAAPRPHFEDVDPVFFGMKVPIGWAGFWLGGAEAPPVSAPRNMRALCHPGMGGSIGWADPDLKLAVAFCHNRMFDTVNIEEDSRTIVGDAIRGAL</sequence>
<dbReference type="InterPro" id="IPR001466">
    <property type="entry name" value="Beta-lactam-related"/>
</dbReference>
<evidence type="ECO:0000313" key="2">
    <source>
        <dbReference type="EMBL" id="GGC02938.1"/>
    </source>
</evidence>
<evidence type="ECO:0000313" key="3">
    <source>
        <dbReference type="Proteomes" id="UP000608154"/>
    </source>
</evidence>
<organism evidence="2 3">
    <name type="scientific">Novosphingobium endophyticum</name>
    <dbReference type="NCBI Taxonomy" id="1955250"/>
    <lineage>
        <taxon>Bacteria</taxon>
        <taxon>Pseudomonadati</taxon>
        <taxon>Pseudomonadota</taxon>
        <taxon>Alphaproteobacteria</taxon>
        <taxon>Sphingomonadales</taxon>
        <taxon>Sphingomonadaceae</taxon>
        <taxon>Novosphingobium</taxon>
    </lineage>
</organism>
<accession>A0A916TSZ9</accession>
<dbReference type="EMBL" id="BMHK01000013">
    <property type="protein sequence ID" value="GGC02938.1"/>
    <property type="molecule type" value="Genomic_DNA"/>
</dbReference>
<proteinExistence type="predicted"/>
<dbReference type="PANTHER" id="PTHR43319">
    <property type="entry name" value="BETA-LACTAMASE-RELATED"/>
    <property type="match status" value="1"/>
</dbReference>
<dbReference type="PANTHER" id="PTHR43319:SF3">
    <property type="entry name" value="BETA-LACTAMASE-RELATED DOMAIN-CONTAINING PROTEIN"/>
    <property type="match status" value="1"/>
</dbReference>
<name>A0A916TSZ9_9SPHN</name>
<dbReference type="AlphaFoldDB" id="A0A916TSZ9"/>
<keyword evidence="3" id="KW-1185">Reference proteome</keyword>
<dbReference type="InterPro" id="IPR012338">
    <property type="entry name" value="Beta-lactam/transpept-like"/>
</dbReference>
<dbReference type="Gene3D" id="3.40.710.10">
    <property type="entry name" value="DD-peptidase/beta-lactamase superfamily"/>
    <property type="match status" value="1"/>
</dbReference>
<dbReference type="InterPro" id="IPR052907">
    <property type="entry name" value="Beta-lactamase/esterase"/>
</dbReference>
<evidence type="ECO:0000259" key="1">
    <source>
        <dbReference type="Pfam" id="PF00144"/>
    </source>
</evidence>
<gene>
    <name evidence="2" type="ORF">GCM10011494_21820</name>
</gene>
<reference evidence="2" key="2">
    <citation type="submission" date="2020-09" db="EMBL/GenBank/DDBJ databases">
        <authorList>
            <person name="Sun Q."/>
            <person name="Zhou Y."/>
        </authorList>
    </citation>
    <scope>NUCLEOTIDE SEQUENCE</scope>
    <source>
        <strain evidence="2">CGMCC 1.15095</strain>
    </source>
</reference>
<feature type="domain" description="Beta-lactamase-related" evidence="1">
    <location>
        <begin position="14"/>
        <end position="365"/>
    </location>
</feature>
<comment type="caution">
    <text evidence="2">The sequence shown here is derived from an EMBL/GenBank/DDBJ whole genome shotgun (WGS) entry which is preliminary data.</text>
</comment>